<sequence length="296" mass="33051">MQMKEILYLSVGDVRIGLRSDVPLGFLDGTAAFRCEACLPDVWIDVIAAEVLPATPNNPCGDDGIFQYYQDGSLCYKKAKAGQDGAVSLTVYAPDFSRIELYLNEGAFPDVVQTADKVLQLLPMRQMLAHFQAMLLHSSRIAVCDKAILFTAPSGTGKTTQAKLWNRFEQAEIVSNDRTILRKQGNDFSSYGYPVDGSSPIYSRKWLPLGAIVVLCQGAENHIRRLPVRQALKCLTEQTAMDFRDMEERMTIQQLWLDLLAVYPVYQLICTPDQDAVTCLRKQLEKDEVIAVVSDS</sequence>
<reference evidence="1 2" key="1">
    <citation type="submission" date="2017-05" db="EMBL/GenBank/DDBJ databases">
        <title>Butyricicoccus porcorum sp. nov. a butyrate-producing bacterium from the swine intestinal tract.</title>
        <authorList>
            <person name="Trachsel J."/>
            <person name="Humphrey S."/>
            <person name="Allen H.K."/>
        </authorList>
    </citation>
    <scope>NUCLEOTIDE SEQUENCE [LARGE SCALE GENOMIC DNA]</scope>
    <source>
        <strain evidence="1">BB10</strain>
    </source>
</reference>
<keyword evidence="2" id="KW-1185">Reference proteome</keyword>
<protein>
    <recommendedName>
        <fullName evidence="3">SynChlorMet cassette protein ScmC</fullName>
    </recommendedName>
</protein>
<organism evidence="1 2">
    <name type="scientific">Butyricicoccus porcorum</name>
    <dbReference type="NCBI Taxonomy" id="1945634"/>
    <lineage>
        <taxon>Bacteria</taxon>
        <taxon>Bacillati</taxon>
        <taxon>Bacillota</taxon>
        <taxon>Clostridia</taxon>
        <taxon>Eubacteriales</taxon>
        <taxon>Butyricicoccaceae</taxon>
        <taxon>Butyricicoccus</taxon>
    </lineage>
</organism>
<evidence type="ECO:0000313" key="1">
    <source>
        <dbReference type="EMBL" id="OUM19875.1"/>
    </source>
</evidence>
<dbReference type="Gene3D" id="3.40.50.300">
    <property type="entry name" value="P-loop containing nucleotide triphosphate hydrolases"/>
    <property type="match status" value="1"/>
</dbReference>
<gene>
    <name evidence="1" type="ORF">CBW42_10350</name>
</gene>
<evidence type="ECO:0008006" key="3">
    <source>
        <dbReference type="Google" id="ProtNLM"/>
    </source>
</evidence>
<dbReference type="InterPro" id="IPR027417">
    <property type="entry name" value="P-loop_NTPase"/>
</dbReference>
<accession>A0A252F237</accession>
<dbReference type="RefSeq" id="WP_087020976.1">
    <property type="nucleotide sequence ID" value="NZ_NHOC01000009.1"/>
</dbReference>
<proteinExistence type="predicted"/>
<dbReference type="EMBL" id="NHOC01000009">
    <property type="protein sequence ID" value="OUM19875.1"/>
    <property type="molecule type" value="Genomic_DNA"/>
</dbReference>
<dbReference type="OrthoDB" id="384098at2"/>
<comment type="caution">
    <text evidence="1">The sequence shown here is derived from an EMBL/GenBank/DDBJ whole genome shotgun (WGS) entry which is preliminary data.</text>
</comment>
<dbReference type="SUPFAM" id="SSF53795">
    <property type="entry name" value="PEP carboxykinase-like"/>
    <property type="match status" value="1"/>
</dbReference>
<evidence type="ECO:0000313" key="2">
    <source>
        <dbReference type="Proteomes" id="UP000194903"/>
    </source>
</evidence>
<dbReference type="AlphaFoldDB" id="A0A252F237"/>
<name>A0A252F237_9FIRM</name>
<dbReference type="Proteomes" id="UP000194903">
    <property type="component" value="Unassembled WGS sequence"/>
</dbReference>